<evidence type="ECO:0000313" key="2">
    <source>
        <dbReference type="Proteomes" id="UP001320420"/>
    </source>
</evidence>
<dbReference type="AlphaFoldDB" id="A0AAN9YQH0"/>
<proteinExistence type="predicted"/>
<keyword evidence="2" id="KW-1185">Reference proteome</keyword>
<sequence>MGIESTLYQLDGFCPGALAFRNQGYQAATKGVMEHGTSGGVARCSDCEFRHSLAELELDMSGDSSGNWCKSGVLYRPRLIHKSHMKAKSAHAIQYGCLFCVQQGHTVHEADATVFTREEQLFQHLARHPHPLPEVEGVTVLYGKIEKNNHLRNEYDLHFPGSPAANPYPDRKALAKLPAAVALKNHERKKGSRPLTDPDGGKDGVIQFLAGSRIVGIEFPEKWKGKWCMGWHEGVRGSFPANLIAIEPPEFPPEISNSGLAATTSWTWDKRDFKNTNAGWLSFGLYETIYNISCKSETPTPPVSFAVQLWTPRTVGRPALHLMGGPWA</sequence>
<comment type="caution">
    <text evidence="1">The sequence shown here is derived from an EMBL/GenBank/DDBJ whole genome shotgun (WGS) entry which is preliminary data.</text>
</comment>
<evidence type="ECO:0008006" key="3">
    <source>
        <dbReference type="Google" id="ProtNLM"/>
    </source>
</evidence>
<dbReference type="Proteomes" id="UP001320420">
    <property type="component" value="Unassembled WGS sequence"/>
</dbReference>
<evidence type="ECO:0000313" key="1">
    <source>
        <dbReference type="EMBL" id="KAK7750335.1"/>
    </source>
</evidence>
<gene>
    <name evidence="1" type="ORF">SLS62_007743</name>
</gene>
<protein>
    <recommendedName>
        <fullName evidence="3">SH3 domain-containing protein</fullName>
    </recommendedName>
</protein>
<name>A0AAN9YQH0_9PEZI</name>
<reference evidence="1 2" key="1">
    <citation type="submission" date="2024-02" db="EMBL/GenBank/DDBJ databases">
        <title>De novo assembly and annotation of 12 fungi associated with fruit tree decline syndrome in Ontario, Canada.</title>
        <authorList>
            <person name="Sulman M."/>
            <person name="Ellouze W."/>
            <person name="Ilyukhin E."/>
        </authorList>
    </citation>
    <scope>NUCLEOTIDE SEQUENCE [LARGE SCALE GENOMIC DNA]</scope>
    <source>
        <strain evidence="1 2">M11/M66-122</strain>
    </source>
</reference>
<accession>A0AAN9YQH0</accession>
<organism evidence="1 2">
    <name type="scientific">Diatrype stigma</name>
    <dbReference type="NCBI Taxonomy" id="117547"/>
    <lineage>
        <taxon>Eukaryota</taxon>
        <taxon>Fungi</taxon>
        <taxon>Dikarya</taxon>
        <taxon>Ascomycota</taxon>
        <taxon>Pezizomycotina</taxon>
        <taxon>Sordariomycetes</taxon>
        <taxon>Xylariomycetidae</taxon>
        <taxon>Xylariales</taxon>
        <taxon>Diatrypaceae</taxon>
        <taxon>Diatrype</taxon>
    </lineage>
</organism>
<dbReference type="EMBL" id="JAKJXP020000066">
    <property type="protein sequence ID" value="KAK7750335.1"/>
    <property type="molecule type" value="Genomic_DNA"/>
</dbReference>